<organism evidence="2 3">
    <name type="scientific">Streptomyces boetiae</name>
    <dbReference type="NCBI Taxonomy" id="3075541"/>
    <lineage>
        <taxon>Bacteria</taxon>
        <taxon>Bacillati</taxon>
        <taxon>Actinomycetota</taxon>
        <taxon>Actinomycetes</taxon>
        <taxon>Kitasatosporales</taxon>
        <taxon>Streptomycetaceae</taxon>
        <taxon>Streptomyces</taxon>
    </lineage>
</organism>
<dbReference type="SUPFAM" id="SSF143011">
    <property type="entry name" value="RelE-like"/>
    <property type="match status" value="1"/>
</dbReference>
<sequence length="101" mass="11197">MRHRGDGQATTPDEGYRVQYSPTAEDALDAMGEVQRARFESGMRTLAAAPYGQDSEAIKGERDYRQAYVPDAIIVYYVSAGVLLVTVVRIVHGAPRRRRPA</sequence>
<name>A0ABU2LAV7_9ACTN</name>
<dbReference type="InterPro" id="IPR035093">
    <property type="entry name" value="RelE/ParE_toxin_dom_sf"/>
</dbReference>
<evidence type="ECO:0000313" key="3">
    <source>
        <dbReference type="Proteomes" id="UP001183388"/>
    </source>
</evidence>
<feature type="transmembrane region" description="Helical" evidence="1">
    <location>
        <begin position="73"/>
        <end position="91"/>
    </location>
</feature>
<reference evidence="3" key="1">
    <citation type="submission" date="2023-07" db="EMBL/GenBank/DDBJ databases">
        <title>30 novel species of actinomycetes from the DSMZ collection.</title>
        <authorList>
            <person name="Nouioui I."/>
        </authorList>
    </citation>
    <scope>NUCLEOTIDE SEQUENCE [LARGE SCALE GENOMIC DNA]</scope>
    <source>
        <strain evidence="3">DSM 44917</strain>
    </source>
</reference>
<dbReference type="Gene3D" id="3.30.2310.20">
    <property type="entry name" value="RelE-like"/>
    <property type="match status" value="1"/>
</dbReference>
<dbReference type="EMBL" id="JAVREN010000022">
    <property type="protein sequence ID" value="MDT0308467.1"/>
    <property type="molecule type" value="Genomic_DNA"/>
</dbReference>
<accession>A0ABU2LAV7</accession>
<gene>
    <name evidence="2" type="ORF">RM780_16085</name>
</gene>
<keyword evidence="1" id="KW-0472">Membrane</keyword>
<proteinExistence type="predicted"/>
<keyword evidence="1" id="KW-1133">Transmembrane helix</keyword>
<protein>
    <submittedName>
        <fullName evidence="2">Type II toxin-antitoxin system RelE/ParE family toxin</fullName>
    </submittedName>
</protein>
<comment type="caution">
    <text evidence="2">The sequence shown here is derived from an EMBL/GenBank/DDBJ whole genome shotgun (WGS) entry which is preliminary data.</text>
</comment>
<keyword evidence="3" id="KW-1185">Reference proteome</keyword>
<dbReference type="RefSeq" id="WP_311631416.1">
    <property type="nucleotide sequence ID" value="NZ_JAVREN010000022.1"/>
</dbReference>
<evidence type="ECO:0000256" key="1">
    <source>
        <dbReference type="SAM" id="Phobius"/>
    </source>
</evidence>
<dbReference type="Proteomes" id="UP001183388">
    <property type="component" value="Unassembled WGS sequence"/>
</dbReference>
<evidence type="ECO:0000313" key="2">
    <source>
        <dbReference type="EMBL" id="MDT0308467.1"/>
    </source>
</evidence>
<keyword evidence="1" id="KW-0812">Transmembrane</keyword>